<evidence type="ECO:0000313" key="1">
    <source>
        <dbReference type="EMBL" id="CAL8140268.1"/>
    </source>
</evidence>
<protein>
    <submittedName>
        <fullName evidence="1">Uncharacterized protein</fullName>
    </submittedName>
</protein>
<sequence length="177" mass="20279">MKSYSLPTGTFQHTNESLLNGLIPDRIILGLVATENVQGSYEHNPFNFEIHDLSQIIVTCNSEQQTQHIINIDKDTNRVLDGFISLFDSMGVTNCDPGLDIRLNEFIHGKAIYGINLRNINEGFAIPRHGNVSIYLKFKKALTKSLTVILYPEYPSVMYINKDKQVYFKDYAREYEK</sequence>
<evidence type="ECO:0000313" key="2">
    <source>
        <dbReference type="Proteomes" id="UP001642540"/>
    </source>
</evidence>
<reference evidence="1 2" key="1">
    <citation type="submission" date="2024-08" db="EMBL/GenBank/DDBJ databases">
        <authorList>
            <person name="Cucini C."/>
            <person name="Frati F."/>
        </authorList>
    </citation>
    <scope>NUCLEOTIDE SEQUENCE [LARGE SCALE GENOMIC DNA]</scope>
</reference>
<organism evidence="1 2">
    <name type="scientific">Orchesella dallaii</name>
    <dbReference type="NCBI Taxonomy" id="48710"/>
    <lineage>
        <taxon>Eukaryota</taxon>
        <taxon>Metazoa</taxon>
        <taxon>Ecdysozoa</taxon>
        <taxon>Arthropoda</taxon>
        <taxon>Hexapoda</taxon>
        <taxon>Collembola</taxon>
        <taxon>Entomobryomorpha</taxon>
        <taxon>Entomobryoidea</taxon>
        <taxon>Orchesellidae</taxon>
        <taxon>Orchesellinae</taxon>
        <taxon>Orchesella</taxon>
    </lineage>
</organism>
<dbReference type="EMBL" id="CAXLJM020000135">
    <property type="protein sequence ID" value="CAL8140268.1"/>
    <property type="molecule type" value="Genomic_DNA"/>
</dbReference>
<name>A0ABP1S0D1_9HEXA</name>
<proteinExistence type="predicted"/>
<dbReference type="Proteomes" id="UP001642540">
    <property type="component" value="Unassembled WGS sequence"/>
</dbReference>
<keyword evidence="2" id="KW-1185">Reference proteome</keyword>
<accession>A0ABP1S0D1</accession>
<comment type="caution">
    <text evidence="1">The sequence shown here is derived from an EMBL/GenBank/DDBJ whole genome shotgun (WGS) entry which is preliminary data.</text>
</comment>
<gene>
    <name evidence="1" type="ORF">ODALV1_LOCUS28216</name>
</gene>